<feature type="transmembrane region" description="Helical" evidence="6">
    <location>
        <begin position="237"/>
        <end position="260"/>
    </location>
</feature>
<evidence type="ECO:0000256" key="2">
    <source>
        <dbReference type="ARBA" id="ARBA00022475"/>
    </source>
</evidence>
<feature type="transmembrane region" description="Helical" evidence="6">
    <location>
        <begin position="560"/>
        <end position="585"/>
    </location>
</feature>
<evidence type="ECO:0000259" key="7">
    <source>
        <dbReference type="Pfam" id="PF02687"/>
    </source>
</evidence>
<feature type="transmembrane region" description="Helical" evidence="6">
    <location>
        <begin position="290"/>
        <end position="313"/>
    </location>
</feature>
<name>A0A4R3ZA81_9FIRM</name>
<dbReference type="GeneID" id="98914254"/>
<dbReference type="PANTHER" id="PTHR46795:SF3">
    <property type="entry name" value="ABC TRANSPORTER PERMEASE"/>
    <property type="match status" value="1"/>
</dbReference>
<dbReference type="GO" id="GO:0005886">
    <property type="term" value="C:plasma membrane"/>
    <property type="evidence" value="ECO:0007669"/>
    <property type="project" value="UniProtKB-SubCell"/>
</dbReference>
<evidence type="ECO:0000313" key="9">
    <source>
        <dbReference type="Proteomes" id="UP000295515"/>
    </source>
</evidence>
<keyword evidence="3 6" id="KW-0812">Transmembrane</keyword>
<feature type="transmembrane region" description="Helical" evidence="6">
    <location>
        <begin position="619"/>
        <end position="645"/>
    </location>
</feature>
<feature type="transmembrane region" description="Helical" evidence="6">
    <location>
        <begin position="162"/>
        <end position="181"/>
    </location>
</feature>
<evidence type="ECO:0000256" key="5">
    <source>
        <dbReference type="ARBA" id="ARBA00023136"/>
    </source>
</evidence>
<comment type="caution">
    <text evidence="8">The sequence shown here is derived from an EMBL/GenBank/DDBJ whole genome shotgun (WGS) entry which is preliminary data.</text>
</comment>
<dbReference type="InterPro" id="IPR003838">
    <property type="entry name" value="ABC3_permease_C"/>
</dbReference>
<evidence type="ECO:0000313" key="8">
    <source>
        <dbReference type="EMBL" id="TCW02046.1"/>
    </source>
</evidence>
<dbReference type="PIRSF" id="PIRSF018968">
    <property type="entry name" value="ABC_permease_BceB"/>
    <property type="match status" value="1"/>
</dbReference>
<feature type="transmembrane region" description="Helical" evidence="6">
    <location>
        <begin position="202"/>
        <end position="222"/>
    </location>
</feature>
<dbReference type="Pfam" id="PF02687">
    <property type="entry name" value="FtsX"/>
    <property type="match status" value="1"/>
</dbReference>
<keyword evidence="2 6" id="KW-1003">Cell membrane</keyword>
<dbReference type="InterPro" id="IPR027022">
    <property type="entry name" value="ABC_permease_BceB-typ"/>
</dbReference>
<keyword evidence="5 6" id="KW-0472">Membrane</keyword>
<dbReference type="InterPro" id="IPR052536">
    <property type="entry name" value="ABC-4_Integral_Memb_Prot"/>
</dbReference>
<keyword evidence="6" id="KW-0813">Transport</keyword>
<dbReference type="RefSeq" id="WP_066446060.1">
    <property type="nucleotide sequence ID" value="NZ_JANKBF010000003.1"/>
</dbReference>
<dbReference type="PANTHER" id="PTHR46795">
    <property type="entry name" value="ABC TRANSPORTER PERMEASE-RELATED-RELATED"/>
    <property type="match status" value="1"/>
</dbReference>
<accession>A0A4R3ZA81</accession>
<feature type="domain" description="ABC3 transporter permease C-terminal" evidence="7">
    <location>
        <begin position="64"/>
        <end position="177"/>
    </location>
</feature>
<organism evidence="8 9">
    <name type="scientific">Longibaculum muris</name>
    <dbReference type="NCBI Taxonomy" id="1796628"/>
    <lineage>
        <taxon>Bacteria</taxon>
        <taxon>Bacillati</taxon>
        <taxon>Bacillota</taxon>
        <taxon>Erysipelotrichia</taxon>
        <taxon>Erysipelotrichales</taxon>
        <taxon>Coprobacillaceae</taxon>
        <taxon>Longibaculum</taxon>
    </lineage>
</organism>
<keyword evidence="4 6" id="KW-1133">Transmembrane helix</keyword>
<dbReference type="Proteomes" id="UP000295515">
    <property type="component" value="Unassembled WGS sequence"/>
</dbReference>
<feature type="transmembrane region" description="Helical" evidence="6">
    <location>
        <begin position="20"/>
        <end position="37"/>
    </location>
</feature>
<evidence type="ECO:0000256" key="1">
    <source>
        <dbReference type="ARBA" id="ARBA00004651"/>
    </source>
</evidence>
<feature type="transmembrane region" description="Helical" evidence="6">
    <location>
        <begin position="57"/>
        <end position="83"/>
    </location>
</feature>
<evidence type="ECO:0000256" key="3">
    <source>
        <dbReference type="ARBA" id="ARBA00022692"/>
    </source>
</evidence>
<reference evidence="8 9" key="1">
    <citation type="submission" date="2019-03" db="EMBL/GenBank/DDBJ databases">
        <title>Genomic Encyclopedia of Type Strains, Phase IV (KMG-IV): sequencing the most valuable type-strain genomes for metagenomic binning, comparative biology and taxonomic classification.</title>
        <authorList>
            <person name="Goeker M."/>
        </authorList>
    </citation>
    <scope>NUCLEOTIDE SEQUENCE [LARGE SCALE GENOMIC DNA]</scope>
    <source>
        <strain evidence="8 9">DSM 29487</strain>
    </source>
</reference>
<proteinExistence type="inferred from homology"/>
<dbReference type="EMBL" id="SMCQ01000002">
    <property type="protein sequence ID" value="TCW02046.1"/>
    <property type="molecule type" value="Genomic_DNA"/>
</dbReference>
<dbReference type="AlphaFoldDB" id="A0A4R3ZA81"/>
<evidence type="ECO:0000256" key="6">
    <source>
        <dbReference type="PIRNR" id="PIRNR018968"/>
    </source>
</evidence>
<comment type="subcellular location">
    <subcellularLocation>
        <location evidence="1 6">Cell membrane</location>
        <topology evidence="1 6">Multi-pass membrane protein</topology>
    </subcellularLocation>
</comment>
<feature type="transmembrane region" description="Helical" evidence="6">
    <location>
        <begin position="104"/>
        <end position="130"/>
    </location>
</feature>
<feature type="transmembrane region" description="Helical" evidence="6">
    <location>
        <begin position="657"/>
        <end position="677"/>
    </location>
</feature>
<sequence length="685" mass="77431">MLLRLSLRNIKRSLKDYTIYFFTLVLGVAIFYLFNSIESQSVMMDVSSSTREIIKMMVNFLSGVSVLVSFILGFLIIYASRFLMKRRHKEFGIYMILGMGKRQISWILLCETFLIGLVSLGFGLLIGIALSQVMSIFVANMFEADMTRFEFIFSSSATFKTILYFGVIYVIVMIFNTFSIGRQQLIDLLLSKRKNEQIKAKNTWLCTLVFLLSIGMLGYAYYLVTAGVTQLDSADKIFIPIALGISGTYLLFWSLSGFILKIMMFYKKHYFKGLNSFVVRQFSSQMNTTVFSMSLICLMLFTTICVLSSGIALKNAVTSNMQEFTPVDIYLEKNWDLAGQNANGKQYTQGEIADSHISIAETFRQLDFSIDKYFKDVCTVNTYATNDLTLKDTLGKAFPSIKQKYTFLNTDMAENIMRISDYNQIAKRYGQKQFQLSDHQYMIVANFDNMVAIRNQGLKANSPIQLLNQTYTPKYQTCQDGFVVPSSNESNSGIILVPDQAVNESIRAQNIMIANYKANDKAGCQAIEDKIIALDQHPYSKNTNLDAITRISIYEGSVGIGAMVIFIGIYIGVVFLISSAALLALKELSESADNKERYTMLRKIGTDEKMIQKALFKQIALFFVAPLMVAIVHSVFGIQFCTYIISTFGKQNLLPSIIATVIFIILIYGGYMMVTYYSSRAMLKD</sequence>
<evidence type="ECO:0000256" key="4">
    <source>
        <dbReference type="ARBA" id="ARBA00022989"/>
    </source>
</evidence>
<gene>
    <name evidence="8" type="ORF">EDD60_1028</name>
</gene>
<dbReference type="GO" id="GO:0055085">
    <property type="term" value="P:transmembrane transport"/>
    <property type="evidence" value="ECO:0007669"/>
    <property type="project" value="UniProtKB-UniRule"/>
</dbReference>
<comment type="similarity">
    <text evidence="6">Belongs to the ABC-4 integral membrane protein family.</text>
</comment>
<keyword evidence="9" id="KW-1185">Reference proteome</keyword>
<protein>
    <submittedName>
        <fullName evidence="8">Putative ABC transport system permease protein</fullName>
    </submittedName>
</protein>